<reference evidence="2" key="2">
    <citation type="journal article" date="2011" name="Microb. Ecol.">
        <title>Taxonomic and Functional Metagenomic Profiling of the Microbial Community in the Anoxic Sediment of a Sub-saline Shallow Lake (Laguna de Carrizo, Central Spain).</title>
        <authorList>
            <person name="Ferrer M."/>
            <person name="Guazzaroni M.E."/>
            <person name="Richter M."/>
            <person name="Garcia-Salamanca A."/>
            <person name="Yarza P."/>
            <person name="Suarez-Suarez A."/>
            <person name="Solano J."/>
            <person name="Alcaide M."/>
            <person name="van Dillewijn P."/>
            <person name="Molina-Henares M.A."/>
            <person name="Lopez-Cortes N."/>
            <person name="Al-Ramahi Y."/>
            <person name="Guerrero C."/>
            <person name="Acosta A."/>
            <person name="de Eugenio L.I."/>
            <person name="Martinez V."/>
            <person name="Marques S."/>
            <person name="Rojo F."/>
            <person name="Santero E."/>
            <person name="Genilloud O."/>
            <person name="Perez-Perez J."/>
            <person name="Rossello-Mora R."/>
            <person name="Ramos J.L."/>
        </authorList>
    </citation>
    <scope>NUCLEOTIDE SEQUENCE</scope>
</reference>
<evidence type="ECO:0000313" key="2">
    <source>
        <dbReference type="EMBL" id="EFK95698.1"/>
    </source>
</evidence>
<evidence type="ECO:0000259" key="1">
    <source>
        <dbReference type="Pfam" id="PF18480"/>
    </source>
</evidence>
<feature type="non-terminal residue" evidence="2">
    <location>
        <position position="89"/>
    </location>
</feature>
<organism evidence="2">
    <name type="scientific">sediment metagenome</name>
    <dbReference type="NCBI Taxonomy" id="749907"/>
    <lineage>
        <taxon>unclassified sequences</taxon>
        <taxon>metagenomes</taxon>
        <taxon>ecological metagenomes</taxon>
    </lineage>
</organism>
<dbReference type="AlphaFoldDB" id="D9PL70"/>
<reference evidence="2" key="1">
    <citation type="submission" date="2010-07" db="EMBL/GenBank/DDBJ databases">
        <authorList>
            <consortium name="CONSOLIDER consortium CSD2007-00005"/>
            <person name="Guazzaroni M.-E."/>
            <person name="Richter M."/>
            <person name="Garcia-Salamanca A."/>
            <person name="Yarza P."/>
            <person name="Ferrer M."/>
        </authorList>
    </citation>
    <scope>NUCLEOTIDE SEQUENCE</scope>
</reference>
<accession>D9PL70</accession>
<comment type="caution">
    <text evidence="2">The sequence shown here is derived from an EMBL/GenBank/DDBJ whole genome shotgun (WGS) entry which is preliminary data.</text>
</comment>
<proteinExistence type="predicted"/>
<name>D9PL70_9ZZZZ</name>
<dbReference type="EMBL" id="ADZX01000694">
    <property type="protein sequence ID" value="EFK95698.1"/>
    <property type="molecule type" value="Genomic_DNA"/>
</dbReference>
<feature type="domain" description="DUF5615" evidence="1">
    <location>
        <begin position="3"/>
        <end position="80"/>
    </location>
</feature>
<dbReference type="InterPro" id="IPR041049">
    <property type="entry name" value="DUF5615"/>
</dbReference>
<protein>
    <recommendedName>
        <fullName evidence="1">DUF5615 domain-containing protein</fullName>
    </recommendedName>
</protein>
<gene>
    <name evidence="2" type="ORF">LDC_2295</name>
</gene>
<sequence length="89" mass="10276">MPMKLLLDANIPHSFLRHLQDKGYDVTDVRDISAKPLTDDKVFEFSCKERRILITRDLDFGNILHYPPKGTAGIIVLRMYLLPADESFE</sequence>
<dbReference type="Pfam" id="PF18480">
    <property type="entry name" value="DUF5615"/>
    <property type="match status" value="1"/>
</dbReference>